<accession>A0A0A1DMS4</accession>
<dbReference type="Proteomes" id="UP000030300">
    <property type="component" value="Chromosome"/>
</dbReference>
<dbReference type="GeneID" id="96610283"/>
<dbReference type="AlphaFoldDB" id="A0A0A1DMS4"/>
<dbReference type="eggNOG" id="COG1277">
    <property type="taxonomic scope" value="Bacteria"/>
</dbReference>
<protein>
    <submittedName>
        <fullName evidence="1">Uncharacterized protein</fullName>
    </submittedName>
</protein>
<dbReference type="OrthoDB" id="3819831at2"/>
<gene>
    <name evidence="1" type="ORF">KR76_15715</name>
</gene>
<dbReference type="KEGG" id="psim:KR76_15715"/>
<dbReference type="EMBL" id="CP009896">
    <property type="protein sequence ID" value="AIY17853.1"/>
    <property type="molecule type" value="Genomic_DNA"/>
</dbReference>
<organism evidence="1 2">
    <name type="scientific">Nocardioides simplex</name>
    <name type="common">Arthrobacter simplex</name>
    <dbReference type="NCBI Taxonomy" id="2045"/>
    <lineage>
        <taxon>Bacteria</taxon>
        <taxon>Bacillati</taxon>
        <taxon>Actinomycetota</taxon>
        <taxon>Actinomycetes</taxon>
        <taxon>Propionibacteriales</taxon>
        <taxon>Nocardioidaceae</taxon>
        <taxon>Pimelobacter</taxon>
    </lineage>
</organism>
<evidence type="ECO:0000313" key="1">
    <source>
        <dbReference type="EMBL" id="AIY17853.1"/>
    </source>
</evidence>
<dbReference type="RefSeq" id="WP_038679593.1">
    <property type="nucleotide sequence ID" value="NZ_BJMC01000009.1"/>
</dbReference>
<name>A0A0A1DMS4_NOCSI</name>
<proteinExistence type="predicted"/>
<dbReference type="HOGENOM" id="CLU_849482_0_0_11"/>
<keyword evidence="2" id="KW-1185">Reference proteome</keyword>
<dbReference type="STRING" id="2045.KR76_15715"/>
<reference evidence="1 2" key="1">
    <citation type="journal article" date="2015" name="Genome Announc.">
        <title>Complete Genome Sequence of Steroid-Transforming Nocardioides simplex VKM Ac-2033D.</title>
        <authorList>
            <person name="Shtratnikova V.Y."/>
            <person name="Schelkunov M.I."/>
            <person name="Pekov Y.A."/>
            <person name="Fokina V.V."/>
            <person name="Logacheva M.D."/>
            <person name="Sokolov S.L."/>
            <person name="Bragin E.Y."/>
            <person name="Ashapkin V.V."/>
            <person name="Donova M.V."/>
        </authorList>
    </citation>
    <scope>NUCLEOTIDE SEQUENCE [LARGE SCALE GENOMIC DNA]</scope>
    <source>
        <strain evidence="1 2">VKM Ac-2033D</strain>
    </source>
</reference>
<sequence>MSAFVRLLRVELLRLVRRRAVLVLLVGAVAVPVVMGVAVTLNTRPPSAAAVADAERQVEQELQSSWYAESRAQCTENPSEFGIDSTDAGEIERQCTQQLEPTIDSYLWHQELSLASESTEGTGVALVVILALLMMVLGTTFTGHDWASGSVSNQLLFEPRRVRVWGAKAIVVTGSALVLSGVLLSAYWIGLNAVAASRDLPSGGAVLVDCLQMGGRGAGVVAAAALCGFALTMLFRSTVATLGILFGVALVGGVVLAVLGVSGRFDPALNTLAVVADGATYYVDAPCPPEQGIDLEGGYCSEERTLSFAAGAAYTGTAVGASALLSVLWFRRRDVP</sequence>
<evidence type="ECO:0000313" key="2">
    <source>
        <dbReference type="Proteomes" id="UP000030300"/>
    </source>
</evidence>